<dbReference type="GO" id="GO:0016874">
    <property type="term" value="F:ligase activity"/>
    <property type="evidence" value="ECO:0007669"/>
    <property type="project" value="UniProtKB-KW"/>
</dbReference>
<dbReference type="Gene3D" id="3.30.470.20">
    <property type="entry name" value="ATP-grasp fold, B domain"/>
    <property type="match status" value="1"/>
</dbReference>
<dbReference type="SUPFAM" id="SSF52210">
    <property type="entry name" value="Succinyl-CoA synthetase domains"/>
    <property type="match status" value="2"/>
</dbReference>
<dbReference type="InterPro" id="IPR036291">
    <property type="entry name" value="NAD(P)-bd_dom_sf"/>
</dbReference>
<dbReference type="Pfam" id="PF13607">
    <property type="entry name" value="Succ_CoA_lig"/>
    <property type="match status" value="1"/>
</dbReference>
<proteinExistence type="predicted"/>
<dbReference type="PANTHER" id="PTHR42793">
    <property type="entry name" value="COA BINDING DOMAIN CONTAINING PROTEIN"/>
    <property type="match status" value="1"/>
</dbReference>
<keyword evidence="3" id="KW-0436">Ligase</keyword>
<dbReference type="Pfam" id="PF13380">
    <property type="entry name" value="CoA_binding_2"/>
    <property type="match status" value="1"/>
</dbReference>
<dbReference type="Gene3D" id="3.30.1490.20">
    <property type="entry name" value="ATP-grasp fold, A domain"/>
    <property type="match status" value="1"/>
</dbReference>
<keyword evidence="4" id="KW-1185">Reference proteome</keyword>
<dbReference type="SMART" id="SM00881">
    <property type="entry name" value="CoA_binding"/>
    <property type="match status" value="1"/>
</dbReference>
<accession>A0ABW5NBI4</accession>
<dbReference type="Pfam" id="PF13549">
    <property type="entry name" value="ATP-grasp_5"/>
    <property type="match status" value="1"/>
</dbReference>
<evidence type="ECO:0000313" key="3">
    <source>
        <dbReference type="EMBL" id="MFD2592422.1"/>
    </source>
</evidence>
<organism evidence="3 4">
    <name type="scientific">Aquimarina hainanensis</name>
    <dbReference type="NCBI Taxonomy" id="1578017"/>
    <lineage>
        <taxon>Bacteria</taxon>
        <taxon>Pseudomonadati</taxon>
        <taxon>Bacteroidota</taxon>
        <taxon>Flavobacteriia</taxon>
        <taxon>Flavobacteriales</taxon>
        <taxon>Flavobacteriaceae</taxon>
        <taxon>Aquimarina</taxon>
    </lineage>
</organism>
<dbReference type="InterPro" id="IPR003781">
    <property type="entry name" value="CoA-bd"/>
</dbReference>
<dbReference type="Gene3D" id="3.40.50.261">
    <property type="entry name" value="Succinyl-CoA synthetase domains"/>
    <property type="match status" value="2"/>
</dbReference>
<name>A0ABW5NBI4_9FLAO</name>
<evidence type="ECO:0000259" key="2">
    <source>
        <dbReference type="PROSITE" id="PS50975"/>
    </source>
</evidence>
<dbReference type="RefSeq" id="WP_378254426.1">
    <property type="nucleotide sequence ID" value="NZ_JBHSJV010000001.1"/>
</dbReference>
<evidence type="ECO:0000313" key="4">
    <source>
        <dbReference type="Proteomes" id="UP001597459"/>
    </source>
</evidence>
<dbReference type="InterPro" id="IPR032875">
    <property type="entry name" value="Succ_CoA_lig_flav_dom"/>
</dbReference>
<feature type="domain" description="ATP-grasp" evidence="2">
    <location>
        <begin position="507"/>
        <end position="704"/>
    </location>
</feature>
<keyword evidence="1" id="KW-0547">Nucleotide-binding</keyword>
<protein>
    <submittedName>
        <fullName evidence="3">Acetate--CoA ligase family protein</fullName>
    </submittedName>
</protein>
<comment type="caution">
    <text evidence="3">The sequence shown here is derived from an EMBL/GenBank/DDBJ whole genome shotgun (WGS) entry which is preliminary data.</text>
</comment>
<sequence>MSFITFIVKPTFTGCINQLMVNEQLINPASIVIVGGSNDIKKPGGKIVKNCIDGGYQGTLSIVNPKENKVQGIPSYQNIKDIPDTELAILAIPAKYCLSSVQMLLEEKNTKAFIIISAGFSEADEEGAVLEQKISTLIHKHNACLIGPNCIGVSNNHYKGVFTTPIPPFDAGGCDLISSSGATAVFIMEAGIPLGVKFASMYSIGNGAQIGAEEILEYMDMHYVHTVSPPVKLLYLETIKNPGKFLKHASSLINKGAKIAAIKAGSTSEGSRAATSHTGAIASSDMTIRALFKKAGIVYCSSREELISVASIFNYKELKGKNIAIITHAGGSAVMLTDVLSKGGLQIPPITGEEATALQHFLHPGSSVNNPIDFLATGTAEQLGIIIDYCEHKFDHIDAMVVVFGSPGLFDVENVYNVLSVKLDICKKPIFPVLPSIVNAQKEIQTFLAKGNINFPDEVVLGKALAQVYKTPAPTPSEVTLPEIDKETIRHLIDASDDGYLSPERTISLIDATGIPRVPEIIDASKKEFLKKSKEIGFPMVMKVVGPIHKSDHQGVLLNINTATEAETAFDQLMSIKGAIAVMAQPMISGIELFVGVKKETGFTHTILCGLGGIFIEILNDVAAGLSPISKTEASRMIQSLKGYKILQGTRGKKGINETYFIDIIQRISALVSIAPEISEMDINPLIGNSKGITAVDVRIKICKTIDEPSSLIIT</sequence>
<reference evidence="4" key="1">
    <citation type="journal article" date="2019" name="Int. J. Syst. Evol. Microbiol.">
        <title>The Global Catalogue of Microorganisms (GCM) 10K type strain sequencing project: providing services to taxonomists for standard genome sequencing and annotation.</title>
        <authorList>
            <consortium name="The Broad Institute Genomics Platform"/>
            <consortium name="The Broad Institute Genome Sequencing Center for Infectious Disease"/>
            <person name="Wu L."/>
            <person name="Ma J."/>
        </authorList>
    </citation>
    <scope>NUCLEOTIDE SEQUENCE [LARGE SCALE GENOMIC DNA]</scope>
    <source>
        <strain evidence="4">KCTC 42423</strain>
    </source>
</reference>
<evidence type="ECO:0000256" key="1">
    <source>
        <dbReference type="PROSITE-ProRule" id="PRU00409"/>
    </source>
</evidence>
<dbReference type="Proteomes" id="UP001597459">
    <property type="component" value="Unassembled WGS sequence"/>
</dbReference>
<dbReference type="SUPFAM" id="SSF51735">
    <property type="entry name" value="NAD(P)-binding Rossmann-fold domains"/>
    <property type="match status" value="1"/>
</dbReference>
<keyword evidence="1" id="KW-0067">ATP-binding</keyword>
<dbReference type="InterPro" id="IPR011761">
    <property type="entry name" value="ATP-grasp"/>
</dbReference>
<gene>
    <name evidence="3" type="ORF">ACFSTE_16400</name>
</gene>
<dbReference type="EMBL" id="JBHULX010000039">
    <property type="protein sequence ID" value="MFD2592422.1"/>
    <property type="molecule type" value="Genomic_DNA"/>
</dbReference>
<dbReference type="InterPro" id="IPR013815">
    <property type="entry name" value="ATP_grasp_subdomain_1"/>
</dbReference>
<dbReference type="InterPro" id="IPR016102">
    <property type="entry name" value="Succinyl-CoA_synth-like"/>
</dbReference>
<dbReference type="Gene3D" id="3.40.50.720">
    <property type="entry name" value="NAD(P)-binding Rossmann-like Domain"/>
    <property type="match status" value="1"/>
</dbReference>
<dbReference type="PROSITE" id="PS50975">
    <property type="entry name" value="ATP_GRASP"/>
    <property type="match status" value="1"/>
</dbReference>
<dbReference type="PANTHER" id="PTHR42793:SF1">
    <property type="entry name" value="PEPTIDYL-LYSINE N-ACETYLTRANSFERASE PATZ"/>
    <property type="match status" value="1"/>
</dbReference>
<dbReference type="SUPFAM" id="SSF56059">
    <property type="entry name" value="Glutathione synthetase ATP-binding domain-like"/>
    <property type="match status" value="1"/>
</dbReference>